<sequence length="269" mass="29964">MQRGLLAAFVLLLSIGSGVRAEPIFPVLRPAAFVRLRALVRTSPPDTSQVRQLLRLSEYHLHHYNGLAGPAHKDSAFAYSQRAQALSTALGFKPGQIRSRYIMSYLLFDSGQPAEAQRLVSSAINLSRRSGYGQLEAEGWYYAAEAYTGPNHDLAGRIRCYEQALRLYHKLGNREKEAYLLKIIADVHYNQGHYALALRELLQVLALYRAIGHPGCSTPTTCWLRSTAAWAIIRKLSATAWLPWKRPGAATTQRLCPCFTSGSALPIRK</sequence>
<evidence type="ECO:0000313" key="2">
    <source>
        <dbReference type="Proteomes" id="UP000831796"/>
    </source>
</evidence>
<gene>
    <name evidence="1" type="ORF">MUN79_20025</name>
</gene>
<dbReference type="SUPFAM" id="SSF48452">
    <property type="entry name" value="TPR-like"/>
    <property type="match status" value="1"/>
</dbReference>
<dbReference type="RefSeq" id="WP_244674357.1">
    <property type="nucleotide sequence ID" value="NZ_CP095046.1"/>
</dbReference>
<dbReference type="InterPro" id="IPR011990">
    <property type="entry name" value="TPR-like_helical_dom_sf"/>
</dbReference>
<keyword evidence="2" id="KW-1185">Reference proteome</keyword>
<dbReference type="Proteomes" id="UP000831796">
    <property type="component" value="Chromosome"/>
</dbReference>
<organism evidence="1 2">
    <name type="scientific">Hymenobacter cellulosilyticus</name>
    <dbReference type="NCBI Taxonomy" id="2932248"/>
    <lineage>
        <taxon>Bacteria</taxon>
        <taxon>Pseudomonadati</taxon>
        <taxon>Bacteroidota</taxon>
        <taxon>Cytophagia</taxon>
        <taxon>Cytophagales</taxon>
        <taxon>Hymenobacteraceae</taxon>
        <taxon>Hymenobacter</taxon>
    </lineage>
</organism>
<evidence type="ECO:0000313" key="1">
    <source>
        <dbReference type="EMBL" id="UOQ70944.1"/>
    </source>
</evidence>
<dbReference type="KEGG" id="hcu:MUN79_20025"/>
<protein>
    <submittedName>
        <fullName evidence="1">Tetratricopeptide repeat protein</fullName>
    </submittedName>
</protein>
<proteinExistence type="predicted"/>
<dbReference type="AlphaFoldDB" id="A0A8T9Q0J3"/>
<reference evidence="1" key="1">
    <citation type="submission" date="2022-04" db="EMBL/GenBank/DDBJ databases">
        <title>Hymenobacter sp. isolated from the air.</title>
        <authorList>
            <person name="Won M."/>
            <person name="Lee C.-M."/>
            <person name="Woen H.-Y."/>
            <person name="Kwon S.-W."/>
        </authorList>
    </citation>
    <scope>NUCLEOTIDE SEQUENCE</scope>
    <source>
        <strain evidence="1">5116S-3</strain>
    </source>
</reference>
<dbReference type="EMBL" id="CP095046">
    <property type="protein sequence ID" value="UOQ70944.1"/>
    <property type="molecule type" value="Genomic_DNA"/>
</dbReference>
<accession>A0A8T9Q0J3</accession>
<name>A0A8T9Q0J3_9BACT</name>
<dbReference type="Gene3D" id="1.25.40.10">
    <property type="entry name" value="Tetratricopeptide repeat domain"/>
    <property type="match status" value="1"/>
</dbReference>